<dbReference type="SUPFAM" id="SSF50156">
    <property type="entry name" value="PDZ domain-like"/>
    <property type="match status" value="1"/>
</dbReference>
<dbReference type="PANTHER" id="PTHR43343">
    <property type="entry name" value="PEPTIDASE S12"/>
    <property type="match status" value="1"/>
</dbReference>
<protein>
    <submittedName>
        <fullName evidence="4">Trypsin-like peptidase domain-containing protein</fullName>
    </submittedName>
</protein>
<dbReference type="InterPro" id="IPR009003">
    <property type="entry name" value="Peptidase_S1_PA"/>
</dbReference>
<keyword evidence="2" id="KW-0378">Hydrolase</keyword>
<dbReference type="PROSITE" id="PS50106">
    <property type="entry name" value="PDZ"/>
    <property type="match status" value="1"/>
</dbReference>
<dbReference type="InterPro" id="IPR036034">
    <property type="entry name" value="PDZ_sf"/>
</dbReference>
<dbReference type="Pfam" id="PF13365">
    <property type="entry name" value="Trypsin_2"/>
    <property type="match status" value="1"/>
</dbReference>
<evidence type="ECO:0000256" key="1">
    <source>
        <dbReference type="ARBA" id="ARBA00022670"/>
    </source>
</evidence>
<dbReference type="Gene3D" id="2.30.42.10">
    <property type="match status" value="1"/>
</dbReference>
<reference evidence="4 5" key="1">
    <citation type="submission" date="2020-11" db="EMBL/GenBank/DDBJ databases">
        <title>Fusibacter basophilias sp. nov.</title>
        <authorList>
            <person name="Qiu D."/>
        </authorList>
    </citation>
    <scope>NUCLEOTIDE SEQUENCE [LARGE SCALE GENOMIC DNA]</scope>
    <source>
        <strain evidence="4 5">Q10-2</strain>
    </source>
</reference>
<evidence type="ECO:0000256" key="2">
    <source>
        <dbReference type="ARBA" id="ARBA00022801"/>
    </source>
</evidence>
<dbReference type="Gene3D" id="2.40.10.120">
    <property type="match status" value="1"/>
</dbReference>
<proteinExistence type="predicted"/>
<gene>
    <name evidence="4" type="ORF">ISU02_10310</name>
</gene>
<dbReference type="InterPro" id="IPR001940">
    <property type="entry name" value="Peptidase_S1C"/>
</dbReference>
<feature type="domain" description="PDZ" evidence="3">
    <location>
        <begin position="299"/>
        <end position="365"/>
    </location>
</feature>
<accession>A0ABR9ZT31</accession>
<dbReference type="Proteomes" id="UP000614200">
    <property type="component" value="Unassembled WGS sequence"/>
</dbReference>
<evidence type="ECO:0000313" key="5">
    <source>
        <dbReference type="Proteomes" id="UP000614200"/>
    </source>
</evidence>
<dbReference type="InterPro" id="IPR001478">
    <property type="entry name" value="PDZ"/>
</dbReference>
<dbReference type="PANTHER" id="PTHR43343:SF3">
    <property type="entry name" value="PROTEASE DO-LIKE 8, CHLOROPLASTIC"/>
    <property type="match status" value="1"/>
</dbReference>
<keyword evidence="5" id="KW-1185">Reference proteome</keyword>
<keyword evidence="1" id="KW-0645">Protease</keyword>
<dbReference type="SMART" id="SM00228">
    <property type="entry name" value="PDZ"/>
    <property type="match status" value="1"/>
</dbReference>
<dbReference type="EMBL" id="JADKNH010000005">
    <property type="protein sequence ID" value="MBF4693516.1"/>
    <property type="molecule type" value="Genomic_DNA"/>
</dbReference>
<dbReference type="PRINTS" id="PR00834">
    <property type="entry name" value="PROTEASES2C"/>
</dbReference>
<dbReference type="Pfam" id="PF13180">
    <property type="entry name" value="PDZ_2"/>
    <property type="match status" value="1"/>
</dbReference>
<evidence type="ECO:0000259" key="3">
    <source>
        <dbReference type="PROSITE" id="PS50106"/>
    </source>
</evidence>
<evidence type="ECO:0000313" key="4">
    <source>
        <dbReference type="EMBL" id="MBF4693516.1"/>
    </source>
</evidence>
<name>A0ABR9ZT31_9FIRM</name>
<comment type="caution">
    <text evidence="4">The sequence shown here is derived from an EMBL/GenBank/DDBJ whole genome shotgun (WGS) entry which is preliminary data.</text>
</comment>
<dbReference type="SUPFAM" id="SSF50494">
    <property type="entry name" value="Trypsin-like serine proteases"/>
    <property type="match status" value="1"/>
</dbReference>
<organism evidence="4 5">
    <name type="scientific">Fusibacter ferrireducens</name>
    <dbReference type="NCBI Taxonomy" id="2785058"/>
    <lineage>
        <taxon>Bacteria</taxon>
        <taxon>Bacillati</taxon>
        <taxon>Bacillota</taxon>
        <taxon>Clostridia</taxon>
        <taxon>Eubacteriales</taxon>
        <taxon>Eubacteriales Family XII. Incertae Sedis</taxon>
        <taxon>Fusibacter</taxon>
    </lineage>
</organism>
<sequence>MLKMRQDESKKYFMIKKSLVMFLVFMLPLSAFLGGIAGASFVVKSEPQPEVVASDLNLTPLKVSNIASEGDIPSVVRTAMPSVVGVTTTSIQQDWYYGTYKGESVGTGVIVDERGYILTNSHVVNDGNAETVKVQLYDGTSKEAKILWNDAVLDLAVLKVEGVGLPVATLGNSDDIVVGETAIAIGNPLGLTFERSVTAGIISGLERTIPVNDNYNIEGLLQTDASINPGNSGGPLLNIKGEVMGINTAKVQSGEGLGFAIPINIAKPIVDEFIMKGEFTKVYLGIKGVNVYQYIRTYGNDLGTDAGVYVYDVMKASPANYSGIISGDVIVSINGVKINTITKLTRQLYSYRPGDVVDVTVIRRGKPIALKVTLQGETR</sequence>
<dbReference type="InterPro" id="IPR051201">
    <property type="entry name" value="Chloro_Bact_Ser_Proteases"/>
</dbReference>